<feature type="transmembrane region" description="Helical" evidence="1">
    <location>
        <begin position="53"/>
        <end position="74"/>
    </location>
</feature>
<proteinExistence type="predicted"/>
<sequence>MKLAPIFSQKARRPSPKPVQVDLRKIFLTGTLVWFAALICFIILEFCGVDAKAAIGVSASGVAIGVLLLIWEFFNRWNYRRLAE</sequence>
<keyword evidence="1" id="KW-1133">Transmembrane helix</keyword>
<evidence type="ECO:0000256" key="1">
    <source>
        <dbReference type="SAM" id="Phobius"/>
    </source>
</evidence>
<dbReference type="RefSeq" id="WP_369344674.1">
    <property type="nucleotide sequence ID" value="NZ_CP129674.1"/>
</dbReference>
<reference evidence="2" key="1">
    <citation type="submission" date="2023-07" db="EMBL/GenBank/DDBJ databases">
        <title>Bifidobacterium aquikefiriaerophilum sp. nov. and Bifidobacterium eccum sp. nov., isolated from water kefir.</title>
        <authorList>
            <person name="Breselge S."/>
            <person name="Bellassi P."/>
            <person name="Barcenilla C."/>
            <person name="Alvarez-Ordonez A."/>
            <person name="Morelli L."/>
            <person name="Cotter P.D."/>
        </authorList>
    </citation>
    <scope>NUCLEOTIDE SEQUENCE</scope>
    <source>
        <strain evidence="2">WK041_4_12</strain>
    </source>
</reference>
<accession>A0AB39U816</accession>
<feature type="transmembrane region" description="Helical" evidence="1">
    <location>
        <begin position="26"/>
        <end position="47"/>
    </location>
</feature>
<keyword evidence="1" id="KW-0812">Transmembrane</keyword>
<protein>
    <submittedName>
        <fullName evidence="2">DUF2530 domain-containing protein</fullName>
    </submittedName>
</protein>
<keyword evidence="1" id="KW-0472">Membrane</keyword>
<evidence type="ECO:0000313" key="2">
    <source>
        <dbReference type="EMBL" id="XDS45137.1"/>
    </source>
</evidence>
<dbReference type="EMBL" id="CP129674">
    <property type="protein sequence ID" value="XDS45137.1"/>
    <property type="molecule type" value="Genomic_DNA"/>
</dbReference>
<dbReference type="KEGG" id="baqk:QN215_03170"/>
<gene>
    <name evidence="2" type="ORF">QN215_03170</name>
</gene>
<dbReference type="AlphaFoldDB" id="A0AB39U816"/>
<organism evidence="2">
    <name type="scientific">Bifidobacterium aquikefiricola</name>
    <dbReference type="NCBI Taxonomy" id="3059038"/>
    <lineage>
        <taxon>Bacteria</taxon>
        <taxon>Bacillati</taxon>
        <taxon>Actinomycetota</taxon>
        <taxon>Actinomycetes</taxon>
        <taxon>Bifidobacteriales</taxon>
        <taxon>Bifidobacteriaceae</taxon>
        <taxon>Bifidobacterium</taxon>
    </lineage>
</organism>
<name>A0AB39U816_9BIFI</name>